<feature type="site" description="Participates in the substrate recognition with KAPA and in a stacking interaction with the adenine ring of SAM" evidence="11">
    <location>
        <position position="19"/>
    </location>
</feature>
<dbReference type="UniPathway" id="UPA00078">
    <property type="reaction ID" value="UER00160"/>
</dbReference>
<dbReference type="GO" id="GO:0004015">
    <property type="term" value="F:adenosylmethionine-8-amino-7-oxononanoate transaminase activity"/>
    <property type="evidence" value="ECO:0007669"/>
    <property type="project" value="UniProtKB-UniRule"/>
</dbReference>
<feature type="binding site" evidence="11">
    <location>
        <begin position="317"/>
        <end position="318"/>
    </location>
    <ligand>
        <name>pyridoxal 5'-phosphate</name>
        <dbReference type="ChEBI" id="CHEBI:597326"/>
    </ligand>
</feature>
<dbReference type="PANTHER" id="PTHR42684">
    <property type="entry name" value="ADENOSYLMETHIONINE-8-AMINO-7-OXONONANOATE AMINOTRANSFERASE"/>
    <property type="match status" value="1"/>
</dbReference>
<dbReference type="CDD" id="cd00610">
    <property type="entry name" value="OAT_like"/>
    <property type="match status" value="1"/>
</dbReference>
<gene>
    <name evidence="11" type="primary">bioA</name>
    <name evidence="12" type="ordered locus">Aaci_2857</name>
</gene>
<dbReference type="GO" id="GO:0005737">
    <property type="term" value="C:cytoplasm"/>
    <property type="evidence" value="ECO:0007669"/>
    <property type="project" value="UniProtKB-SubCell"/>
</dbReference>
<evidence type="ECO:0000256" key="7">
    <source>
        <dbReference type="ARBA" id="ARBA00022691"/>
    </source>
</evidence>
<accession>C8WUP5</accession>
<keyword evidence="6 11" id="KW-0808">Transferase</keyword>
<dbReference type="HAMAP" id="MF_00834">
    <property type="entry name" value="BioA"/>
    <property type="match status" value="1"/>
</dbReference>
<evidence type="ECO:0000256" key="6">
    <source>
        <dbReference type="ARBA" id="ARBA00022679"/>
    </source>
</evidence>
<evidence type="ECO:0000256" key="11">
    <source>
        <dbReference type="HAMAP-Rule" id="MF_00834"/>
    </source>
</evidence>
<feature type="binding site" evidence="11">
    <location>
        <position position="281"/>
    </location>
    <ligand>
        <name>substrate</name>
    </ligand>
</feature>
<dbReference type="Gene3D" id="3.90.1150.10">
    <property type="entry name" value="Aspartate Aminotransferase, domain 1"/>
    <property type="match status" value="1"/>
</dbReference>
<dbReference type="HOGENOM" id="CLU_016922_4_3_9"/>
<comment type="pathway">
    <text evidence="11">Cofactor biosynthesis; biotin biosynthesis; 7,8-diaminononanoate from 8-amino-7-oxononanoate (SAM route): step 1/1.</text>
</comment>
<organism evidence="12 13">
    <name type="scientific">Alicyclobacillus acidocaldarius subsp. acidocaldarius (strain ATCC 27009 / DSM 446 / BCRC 14685 / JCM 5260 / KCTC 1825 / NBRC 15652 / NCIMB 11725 / NRRL B-14509 / 104-IA)</name>
    <name type="common">Bacillus acidocaldarius</name>
    <dbReference type="NCBI Taxonomy" id="521098"/>
    <lineage>
        <taxon>Bacteria</taxon>
        <taxon>Bacillati</taxon>
        <taxon>Bacillota</taxon>
        <taxon>Bacilli</taxon>
        <taxon>Bacillales</taxon>
        <taxon>Alicyclobacillaceae</taxon>
        <taxon>Alicyclobacillus</taxon>
    </lineage>
</organism>
<evidence type="ECO:0000256" key="1">
    <source>
        <dbReference type="ARBA" id="ARBA00001933"/>
    </source>
</evidence>
<dbReference type="InterPro" id="IPR049704">
    <property type="entry name" value="Aminotrans_3_PPA_site"/>
</dbReference>
<dbReference type="NCBIfam" id="TIGR00508">
    <property type="entry name" value="bioA"/>
    <property type="match status" value="1"/>
</dbReference>
<dbReference type="PANTHER" id="PTHR42684:SF17">
    <property type="entry name" value="ADENOSYLMETHIONINE-8-AMINO-7-OXONONANOATE AMINOTRANSFERASE"/>
    <property type="match status" value="1"/>
</dbReference>
<evidence type="ECO:0000313" key="12">
    <source>
        <dbReference type="EMBL" id="ACV59861.1"/>
    </source>
</evidence>
<evidence type="ECO:0000256" key="2">
    <source>
        <dbReference type="ARBA" id="ARBA00004496"/>
    </source>
</evidence>
<evidence type="ECO:0000256" key="3">
    <source>
        <dbReference type="ARBA" id="ARBA00011738"/>
    </source>
</evidence>
<dbReference type="STRING" id="521098.Aaci_2857"/>
<dbReference type="EC" id="2.6.1.62" evidence="11"/>
<reference evidence="12 13" key="2">
    <citation type="journal article" date="2010" name="Stand. Genomic Sci.">
        <title>Complete genome sequence of Alicyclobacillus acidocaldarius type strain (104-IA).</title>
        <authorList>
            <person name="Mavromatis K."/>
            <person name="Sikorski J."/>
            <person name="Lapidus A."/>
            <person name="Glavina Del Rio T."/>
            <person name="Copeland A."/>
            <person name="Tice H."/>
            <person name="Cheng J.F."/>
            <person name="Lucas S."/>
            <person name="Chen F."/>
            <person name="Nolan M."/>
            <person name="Bruce D."/>
            <person name="Goodwin L."/>
            <person name="Pitluck S."/>
            <person name="Ivanova N."/>
            <person name="Ovchinnikova G."/>
            <person name="Pati A."/>
            <person name="Chen A."/>
            <person name="Palaniappan K."/>
            <person name="Land M."/>
            <person name="Hauser L."/>
            <person name="Chang Y.J."/>
            <person name="Jeffries C.D."/>
            <person name="Chain P."/>
            <person name="Meincke L."/>
            <person name="Sims D."/>
            <person name="Chertkov O."/>
            <person name="Han C."/>
            <person name="Brettin T."/>
            <person name="Detter J.C."/>
            <person name="Wahrenburg C."/>
            <person name="Rohde M."/>
            <person name="Pukall R."/>
            <person name="Goker M."/>
            <person name="Bristow J."/>
            <person name="Eisen J.A."/>
            <person name="Markowitz V."/>
            <person name="Hugenholtz P."/>
            <person name="Klenk H.P."/>
            <person name="Kyrpides N.C."/>
        </authorList>
    </citation>
    <scope>NUCLEOTIDE SEQUENCE [LARGE SCALE GENOMIC DNA]</scope>
    <source>
        <strain evidence="13">ATCC 27009 / DSM 446 / BCRC 14685 / JCM 5260 / KCTC 1825 / NBRC 15652 / NCIMB 11725 / NRRL B-14509 / 104-IA</strain>
    </source>
</reference>
<dbReference type="InterPro" id="IPR005815">
    <property type="entry name" value="BioA"/>
</dbReference>
<proteinExistence type="inferred from homology"/>
<reference evidence="13" key="1">
    <citation type="submission" date="2009-09" db="EMBL/GenBank/DDBJ databases">
        <title>The complete chromosome of Alicyclobacillus acidocaldarius subsp. acidocaldarius DSM 446.</title>
        <authorList>
            <consortium name="US DOE Joint Genome Institute (JGI-PGF)"/>
            <person name="Lucas S."/>
            <person name="Copeland A."/>
            <person name="Lapidus A."/>
            <person name="Glavina del Rio T."/>
            <person name="Dalin E."/>
            <person name="Tice H."/>
            <person name="Bruce D."/>
            <person name="Goodwin L."/>
            <person name="Pitluck S."/>
            <person name="Kyrpides N."/>
            <person name="Mavromatis K."/>
            <person name="Ivanova N."/>
            <person name="Ovchinnikova G."/>
            <person name="Chertkov O."/>
            <person name="Sims D."/>
            <person name="Brettin T."/>
            <person name="Detter J.C."/>
            <person name="Han C."/>
            <person name="Larimer F."/>
            <person name="Land M."/>
            <person name="Hauser L."/>
            <person name="Markowitz V."/>
            <person name="Cheng J.-F."/>
            <person name="Hugenholtz P."/>
            <person name="Woyke T."/>
            <person name="Wu D."/>
            <person name="Pukall R."/>
            <person name="Klenk H.-P."/>
            <person name="Eisen J.A."/>
        </authorList>
    </citation>
    <scope>NUCLEOTIDE SEQUENCE [LARGE SCALE GENOMIC DNA]</scope>
    <source>
        <strain evidence="13">ATCC 27009 / DSM 446 / BCRC 14685 / JCM 5260 / KCTC 1825 / NBRC 15652 / NCIMB 11725 / NRRL B-14509 / 104-IA</strain>
    </source>
</reference>
<protein>
    <recommendedName>
        <fullName evidence="11">Adenosylmethionine-8-amino-7-oxononanoate aminotransferase</fullName>
        <ecNumber evidence="11">2.6.1.62</ecNumber>
    </recommendedName>
    <alternativeName>
        <fullName evidence="11">7,8-diamino-pelargonic acid aminotransferase</fullName>
        <shortName evidence="11">DAPA AT</shortName>
        <shortName evidence="11">DAPA aminotransferase</shortName>
    </alternativeName>
    <alternativeName>
        <fullName evidence="11">7,8-diaminononanoate synthase</fullName>
        <shortName evidence="11">DANS</shortName>
    </alternativeName>
    <alternativeName>
        <fullName evidence="11">Diaminopelargonic acid synthase</fullName>
    </alternativeName>
</protein>
<evidence type="ECO:0000313" key="13">
    <source>
        <dbReference type="Proteomes" id="UP000001917"/>
    </source>
</evidence>
<dbReference type="Proteomes" id="UP000001917">
    <property type="component" value="Chromosome"/>
</dbReference>
<dbReference type="GO" id="GO:0030170">
    <property type="term" value="F:pyridoxal phosphate binding"/>
    <property type="evidence" value="ECO:0007669"/>
    <property type="project" value="UniProtKB-UniRule"/>
</dbReference>
<dbReference type="InterPro" id="IPR015421">
    <property type="entry name" value="PyrdxlP-dep_Trfase_major"/>
</dbReference>
<comment type="cofactor">
    <cofactor evidence="1 11">
        <name>pyridoxal 5'-phosphate</name>
        <dbReference type="ChEBI" id="CHEBI:597326"/>
    </cofactor>
</comment>
<evidence type="ECO:0000256" key="8">
    <source>
        <dbReference type="ARBA" id="ARBA00022756"/>
    </source>
</evidence>
<comment type="caution">
    <text evidence="11">Lacks conserved residue(s) required for the propagation of feature annotation.</text>
</comment>
<name>C8WUP5_ALIAD</name>
<dbReference type="eggNOG" id="COG0161">
    <property type="taxonomic scope" value="Bacteria"/>
</dbReference>
<dbReference type="RefSeq" id="WP_012812062.1">
    <property type="nucleotide sequence ID" value="NC_013205.1"/>
</dbReference>
<keyword evidence="8 11" id="KW-0093">Biotin biosynthesis</keyword>
<keyword evidence="13" id="KW-1185">Reference proteome</keyword>
<dbReference type="Gene3D" id="3.40.640.10">
    <property type="entry name" value="Type I PLP-dependent aspartate aminotransferase-like (Major domain)"/>
    <property type="match status" value="1"/>
</dbReference>
<feature type="binding site" evidence="11">
    <location>
        <position position="411"/>
    </location>
    <ligand>
        <name>substrate</name>
    </ligand>
</feature>
<evidence type="ECO:0000256" key="9">
    <source>
        <dbReference type="ARBA" id="ARBA00022898"/>
    </source>
</evidence>
<evidence type="ECO:0000256" key="4">
    <source>
        <dbReference type="ARBA" id="ARBA00022490"/>
    </source>
</evidence>
<dbReference type="PROSITE" id="PS00600">
    <property type="entry name" value="AA_TRANSFER_CLASS_3"/>
    <property type="match status" value="1"/>
</dbReference>
<keyword evidence="4 11" id="KW-0963">Cytoplasm</keyword>
<comment type="similarity">
    <text evidence="10 11">Belongs to the class-III pyridoxal-phosphate-dependent aminotransferase family. BioA subfamily.</text>
</comment>
<dbReference type="GO" id="GO:0009102">
    <property type="term" value="P:biotin biosynthetic process"/>
    <property type="evidence" value="ECO:0007669"/>
    <property type="project" value="UniProtKB-UniRule"/>
</dbReference>
<feature type="binding site" evidence="11">
    <location>
        <begin position="116"/>
        <end position="117"/>
    </location>
    <ligand>
        <name>pyridoxal 5'-phosphate</name>
        <dbReference type="ChEBI" id="CHEBI:597326"/>
    </ligand>
</feature>
<evidence type="ECO:0000256" key="5">
    <source>
        <dbReference type="ARBA" id="ARBA00022576"/>
    </source>
</evidence>
<comment type="catalytic activity">
    <reaction evidence="11">
        <text>(8S)-8-amino-7-oxononanoate + S-adenosyl-L-methionine = S-adenosyl-4-methylsulfanyl-2-oxobutanoate + (7R,8S)-7,8-diammoniononanoate</text>
        <dbReference type="Rhea" id="RHEA:16861"/>
        <dbReference type="ChEBI" id="CHEBI:16490"/>
        <dbReference type="ChEBI" id="CHEBI:59789"/>
        <dbReference type="ChEBI" id="CHEBI:149468"/>
        <dbReference type="ChEBI" id="CHEBI:149469"/>
        <dbReference type="EC" id="2.6.1.62"/>
    </reaction>
</comment>
<dbReference type="InterPro" id="IPR015422">
    <property type="entry name" value="PyrdxlP-dep_Trfase_small"/>
</dbReference>
<dbReference type="KEGG" id="aac:Aaci_2857"/>
<feature type="binding site" evidence="11">
    <location>
        <position position="252"/>
    </location>
    <ligand>
        <name>pyridoxal 5'-phosphate</name>
        <dbReference type="ChEBI" id="CHEBI:597326"/>
    </ligand>
</feature>
<evidence type="ECO:0000256" key="10">
    <source>
        <dbReference type="ARBA" id="ARBA00060970"/>
    </source>
</evidence>
<dbReference type="EMBL" id="CP001727">
    <property type="protein sequence ID" value="ACV59861.1"/>
    <property type="molecule type" value="Genomic_DNA"/>
</dbReference>
<dbReference type="Pfam" id="PF00202">
    <property type="entry name" value="Aminotran_3"/>
    <property type="match status" value="1"/>
</dbReference>
<comment type="subcellular location">
    <subcellularLocation>
        <location evidence="2 11">Cytoplasm</location>
    </subcellularLocation>
</comment>
<dbReference type="FunFam" id="3.40.640.10:FF:000078">
    <property type="entry name" value="Adenosylmethionine-8-amino-7-oxononanoate aminotransferase"/>
    <property type="match status" value="1"/>
</dbReference>
<dbReference type="InterPro" id="IPR015424">
    <property type="entry name" value="PyrdxlP-dep_Trfase"/>
</dbReference>
<keyword evidence="5 11" id="KW-0032">Aminotransferase</keyword>
<comment type="subunit">
    <text evidence="3 11">Homodimer.</text>
</comment>
<dbReference type="SUPFAM" id="SSF53383">
    <property type="entry name" value="PLP-dependent transferases"/>
    <property type="match status" value="1"/>
</dbReference>
<sequence length="451" mass="50371">MTSYADLLEKNRRYLWNPFTQMKDYLDRDPVIVARGEGRKLIDVDGRAYWDGVSSLWLNVHGHRVPELDEAIRRQLDQIAHSTLLGQGNVPAILLAERLVQIVPSGLAKLFFSDSGAEAVEIALKMAFQFWQNVGKSRKNKFVSMSDGYHGDTIGAVSVGDVELFHARYTPLLFTSYRVPFPNSYRNPYRDAEPREGALHAVQQLFERKADEIAALIVEPVQGAGGIVPAPKGFLQGLRALCDAYDVLLIVDEVATGFGRTGRMWACDHEGVTPDILTIGKGLTGGYLPVAATLATNRIYDAFYGEYDEFKALYHGHSYTGNQLGCACALENLDLMDRNRIVDNVKELSPLLAMRLASLRQHPHVGDVRQAGFMVGIELVQDRESKRPFPVNKRVAWRVCWKARELGMLLRPLGDVVVFMPPLASTEDEIFEMTSILCEAIERGLREVSSC</sequence>
<feature type="binding site" evidence="11">
    <location>
        <position position="316"/>
    </location>
    <ligand>
        <name>substrate</name>
    </ligand>
</feature>
<feature type="modified residue" description="N6-(pyridoxal phosphate)lysine" evidence="11">
    <location>
        <position position="281"/>
    </location>
</feature>
<dbReference type="InterPro" id="IPR005814">
    <property type="entry name" value="Aminotrans_3"/>
</dbReference>
<feature type="binding site" evidence="11">
    <location>
        <position position="149"/>
    </location>
    <ligand>
        <name>substrate</name>
    </ligand>
</feature>
<keyword evidence="9 11" id="KW-0663">Pyridoxal phosphate</keyword>
<dbReference type="AlphaFoldDB" id="C8WUP5"/>
<comment type="function">
    <text evidence="11">Catalyzes the transfer of the alpha-amino group from S-adenosyl-L-methionine (SAM) to 7-keto-8-aminopelargonic acid (KAPA) to form 7,8-diaminopelargonic acid (DAPA). It is the only aminotransferase known to utilize SAM as an amino donor.</text>
</comment>
<keyword evidence="7 11" id="KW-0949">S-adenosyl-L-methionine</keyword>